<dbReference type="EMBL" id="QMIG01000014">
    <property type="protein sequence ID" value="RAW13073.1"/>
    <property type="molecule type" value="Genomic_DNA"/>
</dbReference>
<evidence type="ECO:0000256" key="1">
    <source>
        <dbReference type="SAM" id="MobiDB-lite"/>
    </source>
</evidence>
<keyword evidence="2" id="KW-0472">Membrane</keyword>
<dbReference type="Pfam" id="PF14012">
    <property type="entry name" value="DUF4229"/>
    <property type="match status" value="1"/>
</dbReference>
<name>A0A329QLE0_9ACTN</name>
<keyword evidence="2" id="KW-1133">Transmembrane helix</keyword>
<feature type="region of interest" description="Disordered" evidence="1">
    <location>
        <begin position="68"/>
        <end position="152"/>
    </location>
</feature>
<evidence type="ECO:0008006" key="5">
    <source>
        <dbReference type="Google" id="ProtNLM"/>
    </source>
</evidence>
<evidence type="ECO:0000256" key="2">
    <source>
        <dbReference type="SAM" id="Phobius"/>
    </source>
</evidence>
<keyword evidence="2" id="KW-0812">Transmembrane</keyword>
<evidence type="ECO:0000313" key="3">
    <source>
        <dbReference type="EMBL" id="RAW13073.1"/>
    </source>
</evidence>
<protein>
    <recommendedName>
        <fullName evidence="5">DUF4229 domain-containing protein</fullName>
    </recommendedName>
</protein>
<keyword evidence="4" id="KW-1185">Reference proteome</keyword>
<feature type="transmembrane region" description="Helical" evidence="2">
    <location>
        <begin position="7"/>
        <end position="24"/>
    </location>
</feature>
<organism evidence="3 4">
    <name type="scientific">Phytoactinopolyspora halophila</name>
    <dbReference type="NCBI Taxonomy" id="1981511"/>
    <lineage>
        <taxon>Bacteria</taxon>
        <taxon>Bacillati</taxon>
        <taxon>Actinomycetota</taxon>
        <taxon>Actinomycetes</taxon>
        <taxon>Jiangellales</taxon>
        <taxon>Jiangellaceae</taxon>
        <taxon>Phytoactinopolyspora</taxon>
    </lineage>
</organism>
<dbReference type="AlphaFoldDB" id="A0A329QLE0"/>
<dbReference type="OrthoDB" id="4284031at2"/>
<reference evidence="3 4" key="1">
    <citation type="submission" date="2018-06" db="EMBL/GenBank/DDBJ databases">
        <title>Phytoactinopolyspora halophila sp. nov., a novel halophilic actinomycete isolated from a saline soil in China.</title>
        <authorList>
            <person name="Tang S.-K."/>
        </authorList>
    </citation>
    <scope>NUCLEOTIDE SEQUENCE [LARGE SCALE GENOMIC DNA]</scope>
    <source>
        <strain evidence="3 4">YIM 96934</strain>
    </source>
</reference>
<sequence>MAVLRYTALRAGILVVVGALLWLVGLRGFWLVLTAIFFSGVISIFVLRSSRDAVSAALDRRVSTIKQRLDEHAAAEDAWDEATRQSPEAERDEVQLAERESEGEQGGEEQPGHAGSSQGGDEADTAGAAHDRKRAGGSSRDGQQGESRPRPV</sequence>
<gene>
    <name evidence="3" type="ORF">DPM12_13425</name>
</gene>
<accession>A0A329QLE0</accession>
<comment type="caution">
    <text evidence="3">The sequence shown here is derived from an EMBL/GenBank/DDBJ whole genome shotgun (WGS) entry which is preliminary data.</text>
</comment>
<feature type="transmembrane region" description="Helical" evidence="2">
    <location>
        <begin position="30"/>
        <end position="47"/>
    </location>
</feature>
<evidence type="ECO:0000313" key="4">
    <source>
        <dbReference type="Proteomes" id="UP000250462"/>
    </source>
</evidence>
<dbReference type="Proteomes" id="UP000250462">
    <property type="component" value="Unassembled WGS sequence"/>
</dbReference>
<feature type="compositionally biased region" description="Basic and acidic residues" evidence="1">
    <location>
        <begin position="68"/>
        <end position="102"/>
    </location>
</feature>
<dbReference type="InterPro" id="IPR025323">
    <property type="entry name" value="DUF4229"/>
</dbReference>
<proteinExistence type="predicted"/>